<keyword evidence="2" id="KW-1185">Reference proteome</keyword>
<organism evidence="1 2">
    <name type="scientific">Trichonephila clavipes</name>
    <name type="common">Golden silk orbweaver</name>
    <name type="synonym">Nephila clavipes</name>
    <dbReference type="NCBI Taxonomy" id="2585209"/>
    <lineage>
        <taxon>Eukaryota</taxon>
        <taxon>Metazoa</taxon>
        <taxon>Ecdysozoa</taxon>
        <taxon>Arthropoda</taxon>
        <taxon>Chelicerata</taxon>
        <taxon>Arachnida</taxon>
        <taxon>Araneae</taxon>
        <taxon>Araneomorphae</taxon>
        <taxon>Entelegynae</taxon>
        <taxon>Araneoidea</taxon>
        <taxon>Nephilidae</taxon>
        <taxon>Trichonephila</taxon>
    </lineage>
</organism>
<reference evidence="1" key="1">
    <citation type="submission" date="2020-08" db="EMBL/GenBank/DDBJ databases">
        <title>Multicomponent nature underlies the extraordinary mechanical properties of spider dragline silk.</title>
        <authorList>
            <person name="Kono N."/>
            <person name="Nakamura H."/>
            <person name="Mori M."/>
            <person name="Yoshida Y."/>
            <person name="Ohtoshi R."/>
            <person name="Malay A.D."/>
            <person name="Moran D.A.P."/>
            <person name="Tomita M."/>
            <person name="Numata K."/>
            <person name="Arakawa K."/>
        </authorList>
    </citation>
    <scope>NUCLEOTIDE SEQUENCE</scope>
</reference>
<accession>A0A8X6WFQ7</accession>
<proteinExistence type="predicted"/>
<dbReference type="Proteomes" id="UP000887159">
    <property type="component" value="Unassembled WGS sequence"/>
</dbReference>
<evidence type="ECO:0000313" key="1">
    <source>
        <dbReference type="EMBL" id="GFY34207.1"/>
    </source>
</evidence>
<name>A0A8X6WFQ7_TRICX</name>
<dbReference type="EMBL" id="BMAU01021422">
    <property type="protein sequence ID" value="GFY34207.1"/>
    <property type="molecule type" value="Genomic_DNA"/>
</dbReference>
<protein>
    <submittedName>
        <fullName evidence="1">Uncharacterized protein</fullName>
    </submittedName>
</protein>
<comment type="caution">
    <text evidence="1">The sequence shown here is derived from an EMBL/GenBank/DDBJ whole genome shotgun (WGS) entry which is preliminary data.</text>
</comment>
<sequence>MIGLEFKTPQKERQSRIDDDGHWVTKATKESARERVSVSGVPVMWAAGDSVRPFVMLVESSLSLLWPTYRTRM</sequence>
<evidence type="ECO:0000313" key="2">
    <source>
        <dbReference type="Proteomes" id="UP000887159"/>
    </source>
</evidence>
<dbReference type="AlphaFoldDB" id="A0A8X6WFQ7"/>
<gene>
    <name evidence="1" type="ORF">TNCV_2505101</name>
</gene>